<dbReference type="Proteomes" id="UP000257109">
    <property type="component" value="Unassembled WGS sequence"/>
</dbReference>
<name>A0A371H5D0_MUCPR</name>
<dbReference type="Gene3D" id="3.30.420.10">
    <property type="entry name" value="Ribonuclease H-like superfamily/Ribonuclease H"/>
    <property type="match status" value="1"/>
</dbReference>
<proteinExistence type="predicted"/>
<accession>A0A371H5D0</accession>
<dbReference type="PANTHER" id="PTHR47266">
    <property type="entry name" value="ENDONUCLEASE-RELATED"/>
    <property type="match status" value="1"/>
</dbReference>
<evidence type="ECO:0000313" key="1">
    <source>
        <dbReference type="EMBL" id="RDX98032.1"/>
    </source>
</evidence>
<dbReference type="SUPFAM" id="SSF53098">
    <property type="entry name" value="Ribonuclease H-like"/>
    <property type="match status" value="1"/>
</dbReference>
<dbReference type="InterPro" id="IPR052160">
    <property type="entry name" value="Gypsy_RT_Integrase-like"/>
</dbReference>
<evidence type="ECO:0008006" key="3">
    <source>
        <dbReference type="Google" id="ProtNLM"/>
    </source>
</evidence>
<protein>
    <recommendedName>
        <fullName evidence="3">Pol</fullName>
    </recommendedName>
</protein>
<dbReference type="AlphaFoldDB" id="A0A371H5D0"/>
<sequence>MAVLFAGVFQILRSGPSSIFAILYLEAATMDPPRQPKKYLNMESIGPQFFETCTNLSWLVNSIFDVWGIDFMGPFLISNGYSYILLAVDYISRWVEARATRTNDAKAVVDFLKSNIFLTVIRNSLLQQSYVLFTREIWSNVQNSHSISPSDQRQRREIKKILLKMVNPSRKDWSRLLDDALWAHRTTYRTPL</sequence>
<feature type="non-terminal residue" evidence="1">
    <location>
        <position position="1"/>
    </location>
</feature>
<dbReference type="GO" id="GO:0003676">
    <property type="term" value="F:nucleic acid binding"/>
    <property type="evidence" value="ECO:0007669"/>
    <property type="project" value="InterPro"/>
</dbReference>
<dbReference type="InterPro" id="IPR036397">
    <property type="entry name" value="RNaseH_sf"/>
</dbReference>
<dbReference type="InterPro" id="IPR012337">
    <property type="entry name" value="RNaseH-like_sf"/>
</dbReference>
<evidence type="ECO:0000313" key="2">
    <source>
        <dbReference type="Proteomes" id="UP000257109"/>
    </source>
</evidence>
<dbReference type="EMBL" id="QJKJ01003522">
    <property type="protein sequence ID" value="RDX98032.1"/>
    <property type="molecule type" value="Genomic_DNA"/>
</dbReference>
<keyword evidence="2" id="KW-1185">Reference proteome</keyword>
<dbReference type="OrthoDB" id="1301103at2759"/>
<organism evidence="1 2">
    <name type="scientific">Mucuna pruriens</name>
    <name type="common">Velvet bean</name>
    <name type="synonym">Dolichos pruriens</name>
    <dbReference type="NCBI Taxonomy" id="157652"/>
    <lineage>
        <taxon>Eukaryota</taxon>
        <taxon>Viridiplantae</taxon>
        <taxon>Streptophyta</taxon>
        <taxon>Embryophyta</taxon>
        <taxon>Tracheophyta</taxon>
        <taxon>Spermatophyta</taxon>
        <taxon>Magnoliopsida</taxon>
        <taxon>eudicotyledons</taxon>
        <taxon>Gunneridae</taxon>
        <taxon>Pentapetalae</taxon>
        <taxon>rosids</taxon>
        <taxon>fabids</taxon>
        <taxon>Fabales</taxon>
        <taxon>Fabaceae</taxon>
        <taxon>Papilionoideae</taxon>
        <taxon>50 kb inversion clade</taxon>
        <taxon>NPAAA clade</taxon>
        <taxon>indigoferoid/millettioid clade</taxon>
        <taxon>Phaseoleae</taxon>
        <taxon>Mucuna</taxon>
    </lineage>
</organism>
<gene>
    <name evidence="1" type="ORF">CR513_19112</name>
</gene>
<dbReference type="STRING" id="157652.A0A371H5D0"/>
<reference evidence="1" key="1">
    <citation type="submission" date="2018-05" db="EMBL/GenBank/DDBJ databases">
        <title>Draft genome of Mucuna pruriens seed.</title>
        <authorList>
            <person name="Nnadi N.E."/>
            <person name="Vos R."/>
            <person name="Hasami M.H."/>
            <person name="Devisetty U.K."/>
            <person name="Aguiy J.C."/>
        </authorList>
    </citation>
    <scope>NUCLEOTIDE SEQUENCE [LARGE SCALE GENOMIC DNA]</scope>
    <source>
        <strain evidence="1">JCA_2017</strain>
    </source>
</reference>
<comment type="caution">
    <text evidence="1">The sequence shown here is derived from an EMBL/GenBank/DDBJ whole genome shotgun (WGS) entry which is preliminary data.</text>
</comment>